<evidence type="ECO:0000256" key="5">
    <source>
        <dbReference type="SAM" id="Phobius"/>
    </source>
</evidence>
<dbReference type="RefSeq" id="WP_282214598.1">
    <property type="nucleotide sequence ID" value="NZ_BAAAUN010000001.1"/>
</dbReference>
<sequence length="124" mass="13330">MTAEQSLPAAPLTPSEESRWVVLAHIGGLLSFIGPLIVWLIYRDRSDAVERESKEALNAQITYAAAALALYVVGGLLAIVLVGFVFIIAATLVQLAGLILAIVAAVRSNTSGTFRYPLTFRFLK</sequence>
<evidence type="ECO:0000256" key="3">
    <source>
        <dbReference type="ARBA" id="ARBA00022989"/>
    </source>
</evidence>
<evidence type="ECO:0000256" key="4">
    <source>
        <dbReference type="ARBA" id="ARBA00023136"/>
    </source>
</evidence>
<dbReference type="InterPro" id="IPR019109">
    <property type="entry name" value="MamF_MmsF"/>
</dbReference>
<dbReference type="EMBL" id="CP078075">
    <property type="protein sequence ID" value="WDM44458.1"/>
    <property type="molecule type" value="Genomic_DNA"/>
</dbReference>
<proteinExistence type="predicted"/>
<keyword evidence="7" id="KW-1185">Reference proteome</keyword>
<dbReference type="Proteomes" id="UP001215097">
    <property type="component" value="Chromosome"/>
</dbReference>
<feature type="transmembrane region" description="Helical" evidence="5">
    <location>
        <begin position="20"/>
        <end position="42"/>
    </location>
</feature>
<reference evidence="6 7" key="1">
    <citation type="submission" date="2021-06" db="EMBL/GenBank/DDBJ databases">
        <title>Genome-based taxonomic framework of Microbacterium strains isolated from marine environment, the description of four new species and reclassification of four preexisting species.</title>
        <authorList>
            <person name="Lee S.D."/>
            <person name="Kim S.-M."/>
            <person name="Byeon Y.-S."/>
            <person name="Yang H.L."/>
            <person name="Kim I.S."/>
        </authorList>
    </citation>
    <scope>NUCLEOTIDE SEQUENCE [LARGE SCALE GENOMIC DNA]</scope>
    <source>
        <strain evidence="6 7">KACC 14465</strain>
    </source>
</reference>
<feature type="transmembrane region" description="Helical" evidence="5">
    <location>
        <begin position="87"/>
        <end position="106"/>
    </location>
</feature>
<protein>
    <submittedName>
        <fullName evidence="6">DUF4870 domain-containing protein</fullName>
    </submittedName>
</protein>
<accession>A0ABY7XQL0</accession>
<keyword evidence="4 5" id="KW-0472">Membrane</keyword>
<evidence type="ECO:0000256" key="2">
    <source>
        <dbReference type="ARBA" id="ARBA00022692"/>
    </source>
</evidence>
<comment type="subcellular location">
    <subcellularLocation>
        <location evidence="1">Membrane</location>
        <topology evidence="1">Multi-pass membrane protein</topology>
    </subcellularLocation>
</comment>
<evidence type="ECO:0000313" key="7">
    <source>
        <dbReference type="Proteomes" id="UP001215097"/>
    </source>
</evidence>
<dbReference type="Pfam" id="PF09685">
    <property type="entry name" value="MamF_MmsF"/>
    <property type="match status" value="1"/>
</dbReference>
<evidence type="ECO:0000313" key="6">
    <source>
        <dbReference type="EMBL" id="WDM44458.1"/>
    </source>
</evidence>
<evidence type="ECO:0000256" key="1">
    <source>
        <dbReference type="ARBA" id="ARBA00004141"/>
    </source>
</evidence>
<keyword evidence="3 5" id="KW-1133">Transmembrane helix</keyword>
<keyword evidence="2 5" id="KW-0812">Transmembrane</keyword>
<feature type="transmembrane region" description="Helical" evidence="5">
    <location>
        <begin position="63"/>
        <end position="81"/>
    </location>
</feature>
<name>A0ABY7XQL0_MICLT</name>
<gene>
    <name evidence="6" type="ORF">KV395_14910</name>
</gene>
<organism evidence="6 7">
    <name type="scientific">Microbacterium luteolum</name>
    <name type="common">Aureobacterium luteolum</name>
    <dbReference type="NCBI Taxonomy" id="69367"/>
    <lineage>
        <taxon>Bacteria</taxon>
        <taxon>Bacillati</taxon>
        <taxon>Actinomycetota</taxon>
        <taxon>Actinomycetes</taxon>
        <taxon>Micrococcales</taxon>
        <taxon>Microbacteriaceae</taxon>
        <taxon>Microbacterium</taxon>
    </lineage>
</organism>